<proteinExistence type="predicted"/>
<dbReference type="Proteomes" id="UP000323720">
    <property type="component" value="Unassembled WGS sequence"/>
</dbReference>
<keyword evidence="4" id="KW-1185">Reference proteome</keyword>
<accession>A0A5D0RC41</accession>
<keyword evidence="2" id="KW-0812">Transmembrane</keyword>
<keyword evidence="2" id="KW-1133">Transmembrane helix</keyword>
<name>A0A5D0RC41_9FLAO</name>
<keyword evidence="1" id="KW-0175">Coiled coil</keyword>
<dbReference type="AlphaFoldDB" id="A0A5D0RC41"/>
<evidence type="ECO:0000256" key="2">
    <source>
        <dbReference type="SAM" id="Phobius"/>
    </source>
</evidence>
<evidence type="ECO:0000256" key="1">
    <source>
        <dbReference type="SAM" id="Coils"/>
    </source>
</evidence>
<evidence type="ECO:0008006" key="5">
    <source>
        <dbReference type="Google" id="ProtNLM"/>
    </source>
</evidence>
<sequence>MIVNPQIFSYKLIIGSLVIAIVVLGLYSTTSYSTLKNQKEVIEQEVKLVQDEMSSILALYDDSRINAQDLAIQMQQVKSEMSTILDSLDLVKTHVPLISKYTHQIASLLKERNGLSNKLKSILVKNTLLEEEAESKEQIVAAQEINLAKLAQLNIELSSALENVKELSLDNLEVKAIIASRNADDIQTTKARDLDNMEICFTVLKNNFTPSGTKDIFVQILGPDNTIVSSRGSTTIGKESLNYSGKTSINYRNDDLDVCTKININKEKPLKKGDYSVMVFHDKTMLGTSKIILN</sequence>
<dbReference type="OrthoDB" id="1115172at2"/>
<keyword evidence="2" id="KW-0472">Membrane</keyword>
<gene>
    <name evidence="3" type="ORF">ES674_04035</name>
</gene>
<protein>
    <recommendedName>
        <fullName evidence="5">Chromosome partitioning protein ParA</fullName>
    </recommendedName>
</protein>
<dbReference type="EMBL" id="VSKK01000001">
    <property type="protein sequence ID" value="TYB78953.1"/>
    <property type="molecule type" value="Genomic_DNA"/>
</dbReference>
<comment type="caution">
    <text evidence="3">The sequence shown here is derived from an EMBL/GenBank/DDBJ whole genome shotgun (WGS) entry which is preliminary data.</text>
</comment>
<reference evidence="3 4" key="1">
    <citation type="submission" date="2019-08" db="EMBL/GenBank/DDBJ databases">
        <title>Genomes of Antarctic Bizionia species.</title>
        <authorList>
            <person name="Bowman J.P."/>
        </authorList>
    </citation>
    <scope>NUCLEOTIDE SEQUENCE [LARGE SCALE GENOMIC DNA]</scope>
    <source>
        <strain evidence="3 4">ADA-4</strain>
    </source>
</reference>
<evidence type="ECO:0000313" key="4">
    <source>
        <dbReference type="Proteomes" id="UP000323720"/>
    </source>
</evidence>
<organism evidence="3 4">
    <name type="scientific">Bizionia myxarmorum</name>
    <dbReference type="NCBI Taxonomy" id="291186"/>
    <lineage>
        <taxon>Bacteria</taxon>
        <taxon>Pseudomonadati</taxon>
        <taxon>Bacteroidota</taxon>
        <taxon>Flavobacteriia</taxon>
        <taxon>Flavobacteriales</taxon>
        <taxon>Flavobacteriaceae</taxon>
        <taxon>Bizionia</taxon>
    </lineage>
</organism>
<feature type="coiled-coil region" evidence="1">
    <location>
        <begin position="98"/>
        <end position="170"/>
    </location>
</feature>
<dbReference type="RefSeq" id="WP_148402690.1">
    <property type="nucleotide sequence ID" value="NZ_VSKK01000001.1"/>
</dbReference>
<feature type="transmembrane region" description="Helical" evidence="2">
    <location>
        <begin position="12"/>
        <end position="29"/>
    </location>
</feature>
<evidence type="ECO:0000313" key="3">
    <source>
        <dbReference type="EMBL" id="TYB78953.1"/>
    </source>
</evidence>